<gene>
    <name evidence="1" type="ordered locus">SPAB_01132</name>
</gene>
<sequence>MTAKLHQTINFQILHQCQCVTLTAKSRESDARSLFDLHQKTQLRQLTAGS</sequence>
<dbReference type="EMBL" id="CP000886">
    <property type="protein sequence ID" value="ABX66550.1"/>
    <property type="molecule type" value="Genomic_DNA"/>
</dbReference>
<reference evidence="1 2" key="1">
    <citation type="submission" date="2007-11" db="EMBL/GenBank/DDBJ databases">
        <authorList>
            <consortium name="The Salmonella enterica serovar Paratyphi B Genome Sequencing Project"/>
            <person name="McClelland M."/>
            <person name="Sanderson E.K."/>
            <person name="Porwollik S."/>
            <person name="Spieth J."/>
            <person name="Clifton W.S."/>
            <person name="Fulton R."/>
            <person name="Cordes M."/>
            <person name="Wollam A."/>
            <person name="Shah N."/>
            <person name="Pepin K."/>
            <person name="Bhonagiri V."/>
            <person name="Nash W."/>
            <person name="Johnson M."/>
            <person name="Thiruvilangam P."/>
            <person name="Wilson R."/>
        </authorList>
    </citation>
    <scope>NUCLEOTIDE SEQUENCE [LARGE SCALE GENOMIC DNA]</scope>
    <source>
        <strain evidence="2">ATCC BAA-1250 / SPB7</strain>
    </source>
</reference>
<proteinExistence type="predicted"/>
<protein>
    <submittedName>
        <fullName evidence="1">Uncharacterized protein</fullName>
    </submittedName>
</protein>
<dbReference type="Proteomes" id="UP000008556">
    <property type="component" value="Chromosome"/>
</dbReference>
<name>A0A6C6YZ42_SALPB</name>
<accession>A0A6C6YZ42</accession>
<dbReference type="AlphaFoldDB" id="A0A6C6YZ42"/>
<dbReference type="KEGG" id="spq:SPAB_01132"/>
<organism evidence="1 2">
    <name type="scientific">Salmonella paratyphi B (strain ATCC BAA-1250 / SPB7)</name>
    <dbReference type="NCBI Taxonomy" id="1016998"/>
    <lineage>
        <taxon>Bacteria</taxon>
        <taxon>Pseudomonadati</taxon>
        <taxon>Pseudomonadota</taxon>
        <taxon>Gammaproteobacteria</taxon>
        <taxon>Enterobacterales</taxon>
        <taxon>Enterobacteriaceae</taxon>
        <taxon>Salmonella</taxon>
    </lineage>
</organism>
<evidence type="ECO:0000313" key="1">
    <source>
        <dbReference type="EMBL" id="ABX66550.1"/>
    </source>
</evidence>
<evidence type="ECO:0000313" key="2">
    <source>
        <dbReference type="Proteomes" id="UP000008556"/>
    </source>
</evidence>